<organism evidence="2 3">
    <name type="scientific">Tuber magnatum</name>
    <name type="common">white Piedmont truffle</name>
    <dbReference type="NCBI Taxonomy" id="42249"/>
    <lineage>
        <taxon>Eukaryota</taxon>
        <taxon>Fungi</taxon>
        <taxon>Dikarya</taxon>
        <taxon>Ascomycota</taxon>
        <taxon>Pezizomycotina</taxon>
        <taxon>Pezizomycetes</taxon>
        <taxon>Pezizales</taxon>
        <taxon>Tuberaceae</taxon>
        <taxon>Tuber</taxon>
    </lineage>
</organism>
<dbReference type="Proteomes" id="UP000246991">
    <property type="component" value="Unassembled WGS sequence"/>
</dbReference>
<sequence length="76" mass="8356">MSGPLLPDIVREPKRGRMKYPTQHREGDEDLVKVTDGGVVPEGFARALSHCWAPQGACQEAEREAPGDGEEDVGYY</sequence>
<name>A0A317SWX9_9PEZI</name>
<comment type="caution">
    <text evidence="2">The sequence shown here is derived from an EMBL/GenBank/DDBJ whole genome shotgun (WGS) entry which is preliminary data.</text>
</comment>
<reference evidence="2 3" key="1">
    <citation type="submission" date="2018-03" db="EMBL/GenBank/DDBJ databases">
        <title>Genomes of Pezizomycetes fungi and the evolution of truffles.</title>
        <authorList>
            <person name="Murat C."/>
            <person name="Payen T."/>
            <person name="Noel B."/>
            <person name="Kuo A."/>
            <person name="Martin F.M."/>
        </authorList>
    </citation>
    <scope>NUCLEOTIDE SEQUENCE [LARGE SCALE GENOMIC DNA]</scope>
    <source>
        <strain evidence="2">091103-1</strain>
    </source>
</reference>
<accession>A0A317SWX9</accession>
<feature type="region of interest" description="Disordered" evidence="1">
    <location>
        <begin position="1"/>
        <end position="26"/>
    </location>
</feature>
<evidence type="ECO:0000313" key="3">
    <source>
        <dbReference type="Proteomes" id="UP000246991"/>
    </source>
</evidence>
<proteinExistence type="predicted"/>
<keyword evidence="3" id="KW-1185">Reference proteome</keyword>
<protein>
    <submittedName>
        <fullName evidence="2">Uncharacterized protein</fullName>
    </submittedName>
</protein>
<evidence type="ECO:0000256" key="1">
    <source>
        <dbReference type="SAM" id="MobiDB-lite"/>
    </source>
</evidence>
<dbReference type="AlphaFoldDB" id="A0A317SWX9"/>
<gene>
    <name evidence="2" type="ORF">C7212DRAFT_313060</name>
</gene>
<dbReference type="EMBL" id="PYWC01000018">
    <property type="protein sequence ID" value="PWW78027.1"/>
    <property type="molecule type" value="Genomic_DNA"/>
</dbReference>
<feature type="non-terminal residue" evidence="2">
    <location>
        <position position="76"/>
    </location>
</feature>
<evidence type="ECO:0000313" key="2">
    <source>
        <dbReference type="EMBL" id="PWW78027.1"/>
    </source>
</evidence>